<dbReference type="Gene3D" id="1.10.630.10">
    <property type="entry name" value="Cytochrome P450"/>
    <property type="match status" value="1"/>
</dbReference>
<organism evidence="2 3">
    <name type="scientific">Erythroxylum novogranatense</name>
    <dbReference type="NCBI Taxonomy" id="1862640"/>
    <lineage>
        <taxon>Eukaryota</taxon>
        <taxon>Viridiplantae</taxon>
        <taxon>Streptophyta</taxon>
        <taxon>Embryophyta</taxon>
        <taxon>Tracheophyta</taxon>
        <taxon>Spermatophyta</taxon>
        <taxon>Magnoliopsida</taxon>
        <taxon>eudicotyledons</taxon>
        <taxon>Gunneridae</taxon>
        <taxon>Pentapetalae</taxon>
        <taxon>rosids</taxon>
        <taxon>fabids</taxon>
        <taxon>Malpighiales</taxon>
        <taxon>Erythroxylaceae</taxon>
        <taxon>Erythroxylum</taxon>
    </lineage>
</organism>
<dbReference type="GO" id="GO:0020037">
    <property type="term" value="F:heme binding"/>
    <property type="evidence" value="ECO:0007669"/>
    <property type="project" value="InterPro"/>
</dbReference>
<keyword evidence="3" id="KW-1185">Reference proteome</keyword>
<evidence type="ECO:0000313" key="2">
    <source>
        <dbReference type="EMBL" id="KAJ8769452.1"/>
    </source>
</evidence>
<comment type="caution">
    <text evidence="2">The sequence shown here is derived from an EMBL/GenBank/DDBJ whole genome shotgun (WGS) entry which is preliminary data.</text>
</comment>
<dbReference type="InterPro" id="IPR036396">
    <property type="entry name" value="Cyt_P450_sf"/>
</dbReference>
<dbReference type="Proteomes" id="UP001159364">
    <property type="component" value="Linkage Group LG03"/>
</dbReference>
<keyword evidence="1" id="KW-0812">Transmembrane</keyword>
<evidence type="ECO:0000313" key="3">
    <source>
        <dbReference type="Proteomes" id="UP001159364"/>
    </source>
</evidence>
<feature type="transmembrane region" description="Helical" evidence="1">
    <location>
        <begin position="20"/>
        <end position="37"/>
    </location>
</feature>
<evidence type="ECO:0000256" key="1">
    <source>
        <dbReference type="SAM" id="Phobius"/>
    </source>
</evidence>
<dbReference type="SUPFAM" id="SSF48264">
    <property type="entry name" value="Cytochrome P450"/>
    <property type="match status" value="1"/>
</dbReference>
<accession>A0AAV8TR71</accession>
<dbReference type="GO" id="GO:0016705">
    <property type="term" value="F:oxidoreductase activity, acting on paired donors, with incorporation or reduction of molecular oxygen"/>
    <property type="evidence" value="ECO:0007669"/>
    <property type="project" value="InterPro"/>
</dbReference>
<dbReference type="AlphaFoldDB" id="A0AAV8TR71"/>
<protein>
    <submittedName>
        <fullName evidence="2">Uncharacterized protein</fullName>
    </submittedName>
</protein>
<proteinExistence type="predicted"/>
<gene>
    <name evidence="2" type="ORF">K2173_002942</name>
</gene>
<name>A0AAV8TR71_9ROSI</name>
<dbReference type="EMBL" id="JAIWQS010000003">
    <property type="protein sequence ID" value="KAJ8769452.1"/>
    <property type="molecule type" value="Genomic_DNA"/>
</dbReference>
<dbReference type="GO" id="GO:0004497">
    <property type="term" value="F:monooxygenase activity"/>
    <property type="evidence" value="ECO:0007669"/>
    <property type="project" value="InterPro"/>
</dbReference>
<sequence length="106" mass="12202">MKQLMSVDLGEWTESLRREYILLIDGFFTVPFFSATYRRAIKARTKVAETLSLVVRERRKEGEAGMGKKDMLAALIEAEDGFSDEQIVDFFGKRRLCIIRGLKSFC</sequence>
<dbReference type="GO" id="GO:0005506">
    <property type="term" value="F:iron ion binding"/>
    <property type="evidence" value="ECO:0007669"/>
    <property type="project" value="InterPro"/>
</dbReference>
<keyword evidence="1" id="KW-1133">Transmembrane helix</keyword>
<reference evidence="2 3" key="1">
    <citation type="submission" date="2021-09" db="EMBL/GenBank/DDBJ databases">
        <title>Genomic insights and catalytic innovation underlie evolution of tropane alkaloids biosynthesis.</title>
        <authorList>
            <person name="Wang Y.-J."/>
            <person name="Tian T."/>
            <person name="Huang J.-P."/>
            <person name="Huang S.-X."/>
        </authorList>
    </citation>
    <scope>NUCLEOTIDE SEQUENCE [LARGE SCALE GENOMIC DNA]</scope>
    <source>
        <strain evidence="2">KIB-2018</strain>
        <tissue evidence="2">Leaf</tissue>
    </source>
</reference>
<keyword evidence="1" id="KW-0472">Membrane</keyword>